<organism evidence="2 3">
    <name type="scientific">Pseudobacter ginsenosidimutans</name>
    <dbReference type="NCBI Taxonomy" id="661488"/>
    <lineage>
        <taxon>Bacteria</taxon>
        <taxon>Pseudomonadati</taxon>
        <taxon>Bacteroidota</taxon>
        <taxon>Chitinophagia</taxon>
        <taxon>Chitinophagales</taxon>
        <taxon>Chitinophagaceae</taxon>
        <taxon>Pseudobacter</taxon>
    </lineage>
</organism>
<evidence type="ECO:0000313" key="3">
    <source>
        <dbReference type="Proteomes" id="UP000293874"/>
    </source>
</evidence>
<evidence type="ECO:0000256" key="1">
    <source>
        <dbReference type="SAM" id="SignalP"/>
    </source>
</evidence>
<accession>A0A4Q7MTI8</accession>
<dbReference type="Proteomes" id="UP000293874">
    <property type="component" value="Unassembled WGS sequence"/>
</dbReference>
<dbReference type="OrthoDB" id="1150971at2"/>
<keyword evidence="1" id="KW-0732">Signal</keyword>
<feature type="chain" id="PRO_5020877958" evidence="1">
    <location>
        <begin position="20"/>
        <end position="212"/>
    </location>
</feature>
<gene>
    <name evidence="2" type="ORF">EV199_3131</name>
</gene>
<comment type="caution">
    <text evidence="2">The sequence shown here is derived from an EMBL/GenBank/DDBJ whole genome shotgun (WGS) entry which is preliminary data.</text>
</comment>
<name>A0A4Q7MTI8_9BACT</name>
<sequence length="212" mass="23492">MRKILFVFAALALTVTAMAQSEKYTGAMTAKIEELGANKTADDFLASSQAFERIADAEKNQWLPYYYAAYAYGIYAFVKNDAPNNDQYADKIDTLLAKAAALAPDNSEISVIKSISATVRMIVNPMERYMQYGPVIEKALSDAKTQDPNNPRPYFIQGQNLRYTPEQFGGGCATAKPIMEEALKKYGSFKPASTLHPNWGQKQLEEMIAGCK</sequence>
<dbReference type="RefSeq" id="WP_130541758.1">
    <property type="nucleotide sequence ID" value="NZ_CP042431.1"/>
</dbReference>
<protein>
    <submittedName>
        <fullName evidence="2">Uncharacterized protein</fullName>
    </submittedName>
</protein>
<dbReference type="EMBL" id="SGXA01000002">
    <property type="protein sequence ID" value="RZS71229.1"/>
    <property type="molecule type" value="Genomic_DNA"/>
</dbReference>
<dbReference type="AlphaFoldDB" id="A0A4Q7MTI8"/>
<reference evidence="2 3" key="1">
    <citation type="submission" date="2019-02" db="EMBL/GenBank/DDBJ databases">
        <title>Genomic Encyclopedia of Type Strains, Phase IV (KMG-IV): sequencing the most valuable type-strain genomes for metagenomic binning, comparative biology and taxonomic classification.</title>
        <authorList>
            <person name="Goeker M."/>
        </authorList>
    </citation>
    <scope>NUCLEOTIDE SEQUENCE [LARGE SCALE GENOMIC DNA]</scope>
    <source>
        <strain evidence="2 3">DSM 18116</strain>
    </source>
</reference>
<evidence type="ECO:0000313" key="2">
    <source>
        <dbReference type="EMBL" id="RZS71229.1"/>
    </source>
</evidence>
<proteinExistence type="predicted"/>
<feature type="signal peptide" evidence="1">
    <location>
        <begin position="1"/>
        <end position="19"/>
    </location>
</feature>
<keyword evidence="3" id="KW-1185">Reference proteome</keyword>